<keyword evidence="6 12" id="KW-0812">Transmembrane</keyword>
<keyword evidence="8 12" id="KW-0472">Membrane</keyword>
<organism evidence="13 14">
    <name type="scientific">Streptomyces violaceorubidus</name>
    <dbReference type="NCBI Taxonomy" id="284042"/>
    <lineage>
        <taxon>Bacteria</taxon>
        <taxon>Bacillati</taxon>
        <taxon>Actinomycetota</taxon>
        <taxon>Actinomycetes</taxon>
        <taxon>Kitasatosporales</taxon>
        <taxon>Streptomycetaceae</taxon>
        <taxon>Streptomyces</taxon>
    </lineage>
</organism>
<protein>
    <recommendedName>
        <fullName evidence="10">Xylose transport system permease protein XylH</fullName>
    </recommendedName>
</protein>
<evidence type="ECO:0000256" key="5">
    <source>
        <dbReference type="ARBA" id="ARBA00022597"/>
    </source>
</evidence>
<gene>
    <name evidence="13" type="primary">mmsB</name>
    <name evidence="13" type="ORF">ABT188_12705</name>
</gene>
<feature type="transmembrane region" description="Helical" evidence="12">
    <location>
        <begin position="150"/>
        <end position="168"/>
    </location>
</feature>
<dbReference type="CDD" id="cd06579">
    <property type="entry name" value="TM_PBP1_transp_AraH_like"/>
    <property type="match status" value="1"/>
</dbReference>
<accession>A0ABV1SUJ5</accession>
<feature type="transmembrane region" description="Helical" evidence="12">
    <location>
        <begin position="197"/>
        <end position="214"/>
    </location>
</feature>
<dbReference type="Pfam" id="PF02653">
    <property type="entry name" value="BPD_transp_2"/>
    <property type="match status" value="1"/>
</dbReference>
<feature type="transmembrane region" description="Helical" evidence="12">
    <location>
        <begin position="120"/>
        <end position="143"/>
    </location>
</feature>
<dbReference type="InterPro" id="IPR001851">
    <property type="entry name" value="ABC_transp_permease"/>
</dbReference>
<keyword evidence="2" id="KW-0813">Transport</keyword>
<keyword evidence="3" id="KW-1003">Cell membrane</keyword>
<evidence type="ECO:0000313" key="13">
    <source>
        <dbReference type="EMBL" id="MER6165411.1"/>
    </source>
</evidence>
<evidence type="ECO:0000256" key="8">
    <source>
        <dbReference type="ARBA" id="ARBA00023136"/>
    </source>
</evidence>
<dbReference type="EMBL" id="JBEOZY010000009">
    <property type="protein sequence ID" value="MER6165411.1"/>
    <property type="molecule type" value="Genomic_DNA"/>
</dbReference>
<dbReference type="NCBIfam" id="NF040906">
    <property type="entry name" value="GguB"/>
    <property type="match status" value="1"/>
</dbReference>
<comment type="caution">
    <text evidence="13">The sequence shown here is derived from an EMBL/GenBank/DDBJ whole genome shotgun (WGS) entry which is preliminary data.</text>
</comment>
<reference evidence="13 14" key="1">
    <citation type="submission" date="2024-06" db="EMBL/GenBank/DDBJ databases">
        <title>The Natural Products Discovery Center: Release of the First 8490 Sequenced Strains for Exploring Actinobacteria Biosynthetic Diversity.</title>
        <authorList>
            <person name="Kalkreuter E."/>
            <person name="Kautsar S.A."/>
            <person name="Yang D."/>
            <person name="Bader C.D."/>
            <person name="Teijaro C.N."/>
            <person name="Fluegel L."/>
            <person name="Davis C.M."/>
            <person name="Simpson J.R."/>
            <person name="Lauterbach L."/>
            <person name="Steele A.D."/>
            <person name="Gui C."/>
            <person name="Meng S."/>
            <person name="Li G."/>
            <person name="Viehrig K."/>
            <person name="Ye F."/>
            <person name="Su P."/>
            <person name="Kiefer A.F."/>
            <person name="Nichols A."/>
            <person name="Cepeda A.J."/>
            <person name="Yan W."/>
            <person name="Fan B."/>
            <person name="Jiang Y."/>
            <person name="Adhikari A."/>
            <person name="Zheng C.-J."/>
            <person name="Schuster L."/>
            <person name="Cowan T.M."/>
            <person name="Smanski M.J."/>
            <person name="Chevrette M.G."/>
            <person name="De Carvalho L.P.S."/>
            <person name="Shen B."/>
        </authorList>
    </citation>
    <scope>NUCLEOTIDE SEQUENCE [LARGE SCALE GENOMIC DNA]</scope>
    <source>
        <strain evidence="13 14">NPDC001615</strain>
    </source>
</reference>
<evidence type="ECO:0000313" key="14">
    <source>
        <dbReference type="Proteomes" id="UP001496720"/>
    </source>
</evidence>
<feature type="transmembrane region" description="Helical" evidence="12">
    <location>
        <begin position="260"/>
        <end position="278"/>
    </location>
</feature>
<dbReference type="RefSeq" id="WP_352147214.1">
    <property type="nucleotide sequence ID" value="NZ_JBEOZY010000009.1"/>
</dbReference>
<dbReference type="Proteomes" id="UP001496720">
    <property type="component" value="Unassembled WGS sequence"/>
</dbReference>
<feature type="transmembrane region" description="Helical" evidence="12">
    <location>
        <begin position="307"/>
        <end position="330"/>
    </location>
</feature>
<comment type="function">
    <text evidence="9">Part of the binding-protein-dependent transport system for D-xylose. Probably responsible for the translocation of the substrate across the membrane.</text>
</comment>
<evidence type="ECO:0000256" key="6">
    <source>
        <dbReference type="ARBA" id="ARBA00022692"/>
    </source>
</evidence>
<feature type="transmembrane region" description="Helical" evidence="12">
    <location>
        <begin position="96"/>
        <end position="114"/>
    </location>
</feature>
<evidence type="ECO:0000256" key="10">
    <source>
        <dbReference type="ARBA" id="ARBA00035686"/>
    </source>
</evidence>
<evidence type="ECO:0000256" key="3">
    <source>
        <dbReference type="ARBA" id="ARBA00022475"/>
    </source>
</evidence>
<keyword evidence="7 12" id="KW-1133">Transmembrane helix</keyword>
<comment type="subcellular location">
    <subcellularLocation>
        <location evidence="1">Cell membrane</location>
        <topology evidence="1">Multi-pass membrane protein</topology>
    </subcellularLocation>
</comment>
<feature type="transmembrane region" description="Helical" evidence="12">
    <location>
        <begin position="41"/>
        <end position="58"/>
    </location>
</feature>
<feature type="transmembrane region" description="Helical" evidence="12">
    <location>
        <begin position="350"/>
        <end position="376"/>
    </location>
</feature>
<dbReference type="PANTHER" id="PTHR32196:SF32">
    <property type="entry name" value="XYLOSE TRANSPORT SYSTEM PERMEASE PROTEIN XYLH"/>
    <property type="match status" value="1"/>
</dbReference>
<keyword evidence="5" id="KW-0762">Sugar transport</keyword>
<proteinExistence type="predicted"/>
<evidence type="ECO:0000256" key="7">
    <source>
        <dbReference type="ARBA" id="ARBA00022989"/>
    </source>
</evidence>
<feature type="region of interest" description="Disordered" evidence="11">
    <location>
        <begin position="1"/>
        <end position="21"/>
    </location>
</feature>
<evidence type="ECO:0000256" key="4">
    <source>
        <dbReference type="ARBA" id="ARBA00022519"/>
    </source>
</evidence>
<evidence type="ECO:0000256" key="2">
    <source>
        <dbReference type="ARBA" id="ARBA00022448"/>
    </source>
</evidence>
<keyword evidence="4" id="KW-0997">Cell inner membrane</keyword>
<keyword evidence="14" id="KW-1185">Reference proteome</keyword>
<name>A0ABV1SUJ5_9ACTN</name>
<evidence type="ECO:0000256" key="1">
    <source>
        <dbReference type="ARBA" id="ARBA00004651"/>
    </source>
</evidence>
<dbReference type="PANTHER" id="PTHR32196">
    <property type="entry name" value="ABC TRANSPORTER PERMEASE PROTEIN YPHD-RELATED-RELATED"/>
    <property type="match status" value="1"/>
</dbReference>
<evidence type="ECO:0000256" key="11">
    <source>
        <dbReference type="SAM" id="MobiDB-lite"/>
    </source>
</evidence>
<sequence length="414" mass="43379">MSTDVTAKTPAPAPPGSEGSASGGGLLQLMLDGMRRNMRQYGMLMALGLIVVLFAVWSDGDLLLPRNVSNLVLQNSYILILAIGMMLVIIAGHIDLSVGSLTAFVGATAAVLMVNHDLAWPVAVILCLAIGAAAGAVQGFFIAYLGIPSFIVTLAGMLLFRGLTEIFLKGQTLGPFPKDLQKIANGFLPEVGPNTNYHNLTLLLGFALVAFVVYQEVRDRKRQQEFSLDVPPVKLFLLKLVALVAAVLVVTLLLASYKGAPIVLLILGVLVVGFGYLMRNAIIGRHIYAIGGNLPAAKLSGVKDKKVTFLVFLNMGMLAALAGLVFAARFNAASPKAGLNFELEAIAASFIGGASMSGGVGTVLGAIIGGLVLGVLNNGMNLVGIGTDWQQVIKGLVLLAAVGFDVWNKRRVGS</sequence>
<feature type="transmembrane region" description="Helical" evidence="12">
    <location>
        <begin position="70"/>
        <end position="89"/>
    </location>
</feature>
<evidence type="ECO:0000256" key="9">
    <source>
        <dbReference type="ARBA" id="ARBA00035611"/>
    </source>
</evidence>
<evidence type="ECO:0000256" key="12">
    <source>
        <dbReference type="SAM" id="Phobius"/>
    </source>
</evidence>
<feature type="transmembrane region" description="Helical" evidence="12">
    <location>
        <begin position="235"/>
        <end position="254"/>
    </location>
</feature>